<dbReference type="GO" id="GO:0006103">
    <property type="term" value="P:2-oxoglutarate metabolic process"/>
    <property type="evidence" value="ECO:0007669"/>
    <property type="project" value="TreeGrafter"/>
</dbReference>
<reference evidence="14 15" key="1">
    <citation type="journal article" date="2015" name="Antonie Van Leeuwenhoek">
        <title>Thioclava indica sp. nov., isolated from surface seawater of the Indian Ocean.</title>
        <authorList>
            <person name="Liu Y."/>
            <person name="Lai Q."/>
            <person name="Du J."/>
            <person name="Xu H."/>
            <person name="Jiang L."/>
            <person name="Shao Z."/>
        </authorList>
    </citation>
    <scope>NUCLEOTIDE SEQUENCE [LARGE SCALE GENOMIC DNA]</scope>
    <source>
        <strain evidence="14 15">DT23-4</strain>
    </source>
</reference>
<comment type="cofactor">
    <cofactor evidence="9">
        <name>FAD</name>
        <dbReference type="ChEBI" id="CHEBI:57692"/>
    </cofactor>
    <text evidence="9">Binds 1 FAD per subunit.</text>
</comment>
<dbReference type="PIRSF" id="PIRSF000350">
    <property type="entry name" value="Mercury_reductase_MerA"/>
    <property type="match status" value="1"/>
</dbReference>
<dbReference type="FunFam" id="3.30.390.30:FF:000001">
    <property type="entry name" value="Dihydrolipoyl dehydrogenase"/>
    <property type="match status" value="1"/>
</dbReference>
<accession>A0A074JWW0</accession>
<dbReference type="InterPro" id="IPR050151">
    <property type="entry name" value="Class-I_Pyr_Nuc-Dis_Oxidored"/>
</dbReference>
<feature type="domain" description="FAD/NAD(P)-binding" evidence="13">
    <location>
        <begin position="11"/>
        <end position="334"/>
    </location>
</feature>
<dbReference type="InterPro" id="IPR023753">
    <property type="entry name" value="FAD/NAD-binding_dom"/>
</dbReference>
<organism evidence="14 15">
    <name type="scientific">Thioclava indica</name>
    <dbReference type="NCBI Taxonomy" id="1353528"/>
    <lineage>
        <taxon>Bacteria</taxon>
        <taxon>Pseudomonadati</taxon>
        <taxon>Pseudomonadota</taxon>
        <taxon>Alphaproteobacteria</taxon>
        <taxon>Rhodobacterales</taxon>
        <taxon>Paracoccaceae</taxon>
        <taxon>Thioclava</taxon>
    </lineage>
</organism>
<keyword evidence="7 11" id="KW-0676">Redox-active center</keyword>
<evidence type="ECO:0000256" key="11">
    <source>
        <dbReference type="RuleBase" id="RU003691"/>
    </source>
</evidence>
<evidence type="ECO:0008006" key="16">
    <source>
        <dbReference type="Google" id="ProtNLM"/>
    </source>
</evidence>
<feature type="binding site" evidence="9">
    <location>
        <begin position="189"/>
        <end position="196"/>
    </location>
    <ligand>
        <name>NAD(+)</name>
        <dbReference type="ChEBI" id="CHEBI:57540"/>
    </ligand>
</feature>
<dbReference type="InterPro" id="IPR016156">
    <property type="entry name" value="FAD/NAD-linked_Rdtase_dimer_sf"/>
</dbReference>
<feature type="binding site" evidence="9">
    <location>
        <position position="319"/>
    </location>
    <ligand>
        <name>FAD</name>
        <dbReference type="ChEBI" id="CHEBI:57692"/>
    </ligand>
</feature>
<dbReference type="SUPFAM" id="SSF51905">
    <property type="entry name" value="FAD/NAD(P)-binding domain"/>
    <property type="match status" value="1"/>
</dbReference>
<evidence type="ECO:0000259" key="13">
    <source>
        <dbReference type="Pfam" id="PF07992"/>
    </source>
</evidence>
<comment type="similarity">
    <text evidence="1 11">Belongs to the class-I pyridine nucleotide-disulfide oxidoreductase family.</text>
</comment>
<dbReference type="AlphaFoldDB" id="A0A074JWW0"/>
<dbReference type="Gene3D" id="3.50.50.60">
    <property type="entry name" value="FAD/NAD(P)-binding domain"/>
    <property type="match status" value="2"/>
</dbReference>
<feature type="binding site" evidence="9">
    <location>
        <position position="56"/>
    </location>
    <ligand>
        <name>FAD</name>
        <dbReference type="ChEBI" id="CHEBI:57692"/>
    </ligand>
</feature>
<evidence type="ECO:0000256" key="4">
    <source>
        <dbReference type="ARBA" id="ARBA00023002"/>
    </source>
</evidence>
<feature type="binding site" evidence="9">
    <location>
        <position position="279"/>
    </location>
    <ligand>
        <name>NAD(+)</name>
        <dbReference type="ChEBI" id="CHEBI:57540"/>
    </ligand>
</feature>
<dbReference type="Pfam" id="PF07992">
    <property type="entry name" value="Pyr_redox_2"/>
    <property type="match status" value="1"/>
</dbReference>
<dbReference type="OrthoDB" id="9800167at2"/>
<keyword evidence="5 9" id="KW-0520">NAD</keyword>
<dbReference type="EMBL" id="AUNB01000062">
    <property type="protein sequence ID" value="KEO53822.1"/>
    <property type="molecule type" value="Genomic_DNA"/>
</dbReference>
<dbReference type="PRINTS" id="PR00368">
    <property type="entry name" value="FADPNR"/>
</dbReference>
<evidence type="ECO:0000256" key="8">
    <source>
        <dbReference type="PIRSR" id="PIRSR000350-2"/>
    </source>
</evidence>
<feature type="binding site" evidence="9">
    <location>
        <begin position="325"/>
        <end position="328"/>
    </location>
    <ligand>
        <name>FAD</name>
        <dbReference type="ChEBI" id="CHEBI:57692"/>
    </ligand>
</feature>
<evidence type="ECO:0000256" key="9">
    <source>
        <dbReference type="PIRSR" id="PIRSR000350-3"/>
    </source>
</evidence>
<keyword evidence="2 11" id="KW-0285">Flavoprotein</keyword>
<gene>
    <name evidence="14" type="ORF">DT23_06540</name>
</gene>
<evidence type="ECO:0000313" key="14">
    <source>
        <dbReference type="EMBL" id="KEO53822.1"/>
    </source>
</evidence>
<keyword evidence="3 9" id="KW-0274">FAD</keyword>
<evidence type="ECO:0000256" key="2">
    <source>
        <dbReference type="ARBA" id="ARBA00022630"/>
    </source>
</evidence>
<feature type="domain" description="Pyridine nucleotide-disulphide oxidoreductase dimerisation" evidence="12">
    <location>
        <begin position="356"/>
        <end position="460"/>
    </location>
</feature>
<dbReference type="Gene3D" id="3.30.390.30">
    <property type="match status" value="1"/>
</dbReference>
<keyword evidence="4 11" id="KW-0560">Oxidoreductase</keyword>
<feature type="disulfide bond" description="Redox-active" evidence="10">
    <location>
        <begin position="47"/>
        <end position="52"/>
    </location>
</feature>
<keyword evidence="15" id="KW-1185">Reference proteome</keyword>
<proteinExistence type="inferred from homology"/>
<keyword evidence="9" id="KW-0547">Nucleotide-binding</keyword>
<evidence type="ECO:0000256" key="3">
    <source>
        <dbReference type="ARBA" id="ARBA00022827"/>
    </source>
</evidence>
<dbReference type="Pfam" id="PF02852">
    <property type="entry name" value="Pyr_redox_dim"/>
    <property type="match status" value="1"/>
</dbReference>
<dbReference type="SUPFAM" id="SSF55424">
    <property type="entry name" value="FAD/NAD-linked reductases, dimerisation (C-terminal) domain"/>
    <property type="match status" value="1"/>
</dbReference>
<name>A0A074JWW0_9RHOB</name>
<dbReference type="PANTHER" id="PTHR22912">
    <property type="entry name" value="DISULFIDE OXIDOREDUCTASE"/>
    <property type="match status" value="1"/>
</dbReference>
<dbReference type="PRINTS" id="PR00411">
    <property type="entry name" value="PNDRDTASEI"/>
</dbReference>
<dbReference type="InterPro" id="IPR036188">
    <property type="entry name" value="FAD/NAD-bd_sf"/>
</dbReference>
<dbReference type="RefSeq" id="WP_162177266.1">
    <property type="nucleotide sequence ID" value="NZ_AUNB01000062.1"/>
</dbReference>
<keyword evidence="6" id="KW-1015">Disulfide bond</keyword>
<comment type="caution">
    <text evidence="14">The sequence shown here is derived from an EMBL/GenBank/DDBJ whole genome shotgun (WGS) entry which is preliminary data.</text>
</comment>
<dbReference type="PANTHER" id="PTHR22912:SF151">
    <property type="entry name" value="DIHYDROLIPOYL DEHYDROGENASE, MITOCHONDRIAL"/>
    <property type="match status" value="1"/>
</dbReference>
<feature type="active site" description="Proton acceptor" evidence="8">
    <location>
        <position position="452"/>
    </location>
</feature>
<dbReference type="InterPro" id="IPR004099">
    <property type="entry name" value="Pyr_nucl-diS_OxRdtase_dimer"/>
</dbReference>
<sequence>MNTQADTFVETLVIGGGPGGTPAAMALAQSGRGVMLVEAGQGLGGTCLFSGCIPSKIFRETAFRRHEAARASEFGLGNTPSVLPEVNWSTVQSRRHRILAQRSGGALAKASGLKRLEVVFGRARLTGPRSAVIERAGEPIRTVQFETAILSTGSVPSPLPVPGADLPGVLDSDKLISIGFVPESLVLVGGGPIGIEMAQIFAQLGTKVTVLEAAPRILGPVDATLADLLAHHLTDFGIALETGVKLTKIDGVEDAHQVHYTRDGKDHSVNAQVVAIVAGRHPNVAGLGLETTAVKHGPHGINVSETLETDEPGLFAIGDVVGNPMFAHWATAQAHAVARHILGQPAAFPRPEHNSAVIFSSPEIGMVGLTEEAARASGDKISVAEYDYRIDARAQITGETLGRLRIVYRDDDHRVLGIHVLAEGAADLMGEAALAVRNGLTLEQIAASIHPHPTLTEAFGITALSALAQPPRG</sequence>
<evidence type="ECO:0000313" key="15">
    <source>
        <dbReference type="Proteomes" id="UP000027471"/>
    </source>
</evidence>
<protein>
    <recommendedName>
        <fullName evidence="16">Dihydrolipoyl dehydrogenase</fullName>
    </recommendedName>
</protein>
<dbReference type="GO" id="GO:0050660">
    <property type="term" value="F:flavin adenine dinucleotide binding"/>
    <property type="evidence" value="ECO:0007669"/>
    <property type="project" value="TreeGrafter"/>
</dbReference>
<evidence type="ECO:0000256" key="7">
    <source>
        <dbReference type="ARBA" id="ARBA00023284"/>
    </source>
</evidence>
<dbReference type="STRING" id="1353528.DT23_06540"/>
<dbReference type="InterPro" id="IPR012999">
    <property type="entry name" value="Pyr_OxRdtase_I_AS"/>
</dbReference>
<evidence type="ECO:0000256" key="1">
    <source>
        <dbReference type="ARBA" id="ARBA00007532"/>
    </source>
</evidence>
<dbReference type="PROSITE" id="PS00076">
    <property type="entry name" value="PYRIDINE_REDOX_1"/>
    <property type="match status" value="1"/>
</dbReference>
<feature type="binding site" evidence="9">
    <location>
        <begin position="152"/>
        <end position="154"/>
    </location>
    <ligand>
        <name>FAD</name>
        <dbReference type="ChEBI" id="CHEBI:57692"/>
    </ligand>
</feature>
<evidence type="ECO:0000256" key="10">
    <source>
        <dbReference type="PIRSR" id="PIRSR000350-4"/>
    </source>
</evidence>
<evidence type="ECO:0000256" key="5">
    <source>
        <dbReference type="ARBA" id="ARBA00023027"/>
    </source>
</evidence>
<dbReference type="eggNOG" id="COG1249">
    <property type="taxonomic scope" value="Bacteria"/>
</dbReference>
<dbReference type="Proteomes" id="UP000027471">
    <property type="component" value="Unassembled WGS sequence"/>
</dbReference>
<feature type="binding site" evidence="9">
    <location>
        <position position="212"/>
    </location>
    <ligand>
        <name>NAD(+)</name>
        <dbReference type="ChEBI" id="CHEBI:57540"/>
    </ligand>
</feature>
<evidence type="ECO:0000259" key="12">
    <source>
        <dbReference type="Pfam" id="PF02852"/>
    </source>
</evidence>
<dbReference type="GO" id="GO:0004148">
    <property type="term" value="F:dihydrolipoyl dehydrogenase (NADH) activity"/>
    <property type="evidence" value="ECO:0007669"/>
    <property type="project" value="TreeGrafter"/>
</dbReference>
<evidence type="ECO:0000256" key="6">
    <source>
        <dbReference type="ARBA" id="ARBA00023157"/>
    </source>
</evidence>
<dbReference type="InterPro" id="IPR001100">
    <property type="entry name" value="Pyr_nuc-diS_OxRdtase"/>
</dbReference>